<feature type="transmembrane region" description="Helical" evidence="7">
    <location>
        <begin position="433"/>
        <end position="460"/>
    </location>
</feature>
<evidence type="ECO:0000259" key="9">
    <source>
        <dbReference type="Pfam" id="PF02683"/>
    </source>
</evidence>
<dbReference type="RefSeq" id="WP_257891052.1">
    <property type="nucleotide sequence ID" value="NZ_JAIMBW010000001.1"/>
</dbReference>
<keyword evidence="4 7" id="KW-1133">Transmembrane helix</keyword>
<evidence type="ECO:0000313" key="12">
    <source>
        <dbReference type="EMBL" id="QXL87968.1"/>
    </source>
</evidence>
<dbReference type="PANTHER" id="PTHR32234">
    <property type="entry name" value="THIOL:DISULFIDE INTERCHANGE PROTEIN DSBD"/>
    <property type="match status" value="1"/>
</dbReference>
<evidence type="ECO:0000259" key="10">
    <source>
        <dbReference type="Pfam" id="PF11412"/>
    </source>
</evidence>
<protein>
    <submittedName>
        <fullName evidence="12">Thioredoxin family protein</fullName>
    </submittedName>
</protein>
<dbReference type="GO" id="GO:0017004">
    <property type="term" value="P:cytochrome complex assembly"/>
    <property type="evidence" value="ECO:0007669"/>
    <property type="project" value="UniProtKB-KW"/>
</dbReference>
<dbReference type="InterPro" id="IPR028250">
    <property type="entry name" value="DsbDN"/>
</dbReference>
<dbReference type="SUPFAM" id="SSF52833">
    <property type="entry name" value="Thioredoxin-like"/>
    <property type="match status" value="1"/>
</dbReference>
<dbReference type="InterPro" id="IPR036249">
    <property type="entry name" value="Thioredoxin-like_sf"/>
</dbReference>
<evidence type="ECO:0000256" key="8">
    <source>
        <dbReference type="SAM" id="SignalP"/>
    </source>
</evidence>
<dbReference type="Proteomes" id="UP000693972">
    <property type="component" value="Unassembled WGS sequence"/>
</dbReference>
<evidence type="ECO:0000256" key="5">
    <source>
        <dbReference type="ARBA" id="ARBA00023136"/>
    </source>
</evidence>
<dbReference type="Pfam" id="PF13899">
    <property type="entry name" value="Thioredoxin_7"/>
    <property type="match status" value="1"/>
</dbReference>
<evidence type="ECO:0000313" key="11">
    <source>
        <dbReference type="EMBL" id="MBY4891163.1"/>
    </source>
</evidence>
<keyword evidence="3" id="KW-0201">Cytochrome c-type biogenesis</keyword>
<keyword evidence="8" id="KW-0732">Signal</keyword>
<evidence type="ECO:0000256" key="2">
    <source>
        <dbReference type="ARBA" id="ARBA00022692"/>
    </source>
</evidence>
<organism evidence="12">
    <name type="scientific">Gymnodinialimonas phycosphaerae</name>
    <dbReference type="NCBI Taxonomy" id="2841589"/>
    <lineage>
        <taxon>Bacteria</taxon>
        <taxon>Pseudomonadati</taxon>
        <taxon>Pseudomonadota</taxon>
        <taxon>Alphaproteobacteria</taxon>
        <taxon>Rhodobacterales</taxon>
        <taxon>Paracoccaceae</taxon>
        <taxon>Gymnodinialimonas</taxon>
    </lineage>
</organism>
<dbReference type="EMBL" id="JAIMBW010000001">
    <property type="protein sequence ID" value="MBY4891163.1"/>
    <property type="molecule type" value="Genomic_DNA"/>
</dbReference>
<feature type="transmembrane region" description="Helical" evidence="7">
    <location>
        <begin position="502"/>
        <end position="524"/>
    </location>
</feature>
<feature type="domain" description="Cytochrome C biogenesis protein transmembrane" evidence="9">
    <location>
        <begin position="306"/>
        <end position="520"/>
    </location>
</feature>
<evidence type="ECO:0000256" key="7">
    <source>
        <dbReference type="SAM" id="Phobius"/>
    </source>
</evidence>
<dbReference type="GO" id="GO:0015035">
    <property type="term" value="F:protein-disulfide reductase activity"/>
    <property type="evidence" value="ECO:0007669"/>
    <property type="project" value="TreeGrafter"/>
</dbReference>
<evidence type="ECO:0000256" key="4">
    <source>
        <dbReference type="ARBA" id="ARBA00022989"/>
    </source>
</evidence>
<feature type="chain" id="PRO_5037262509" evidence="8">
    <location>
        <begin position="33"/>
        <end position="712"/>
    </location>
</feature>
<dbReference type="CDD" id="cd02953">
    <property type="entry name" value="DsbDgamma"/>
    <property type="match status" value="1"/>
</dbReference>
<feature type="transmembrane region" description="Helical" evidence="7">
    <location>
        <begin position="303"/>
        <end position="328"/>
    </location>
</feature>
<keyword evidence="5 7" id="KW-0472">Membrane</keyword>
<dbReference type="PANTHER" id="PTHR32234:SF3">
    <property type="entry name" value="SUPPRESSION OF COPPER SENSITIVITY PROTEIN"/>
    <property type="match status" value="1"/>
</dbReference>
<dbReference type="AlphaFoldDB" id="A0A975YG10"/>
<keyword evidence="13" id="KW-1185">Reference proteome</keyword>
<dbReference type="EMBL" id="CP078073">
    <property type="protein sequence ID" value="QXL87968.1"/>
    <property type="molecule type" value="Genomic_DNA"/>
</dbReference>
<name>A0A975YG10_9RHOB</name>
<evidence type="ECO:0000256" key="1">
    <source>
        <dbReference type="ARBA" id="ARBA00004141"/>
    </source>
</evidence>
<reference evidence="12 13" key="1">
    <citation type="submission" date="2021-07" db="EMBL/GenBank/DDBJ databases">
        <title>Karlodiniumbacter phycospheric gen. nov., sp. nov., a phycosphere bacterium isolated from karlodinium veneficum.</title>
        <authorList>
            <person name="Peng Y."/>
            <person name="Jiang L."/>
            <person name="Lee J."/>
        </authorList>
    </citation>
    <scope>NUCLEOTIDE SEQUENCE</scope>
    <source>
        <strain evidence="12 13">N5</strain>
    </source>
</reference>
<evidence type="ECO:0000313" key="13">
    <source>
        <dbReference type="Proteomes" id="UP000693972"/>
    </source>
</evidence>
<evidence type="ECO:0000256" key="3">
    <source>
        <dbReference type="ARBA" id="ARBA00022748"/>
    </source>
</evidence>
<dbReference type="InterPro" id="IPR003834">
    <property type="entry name" value="Cyt_c_assmbl_TM_dom"/>
</dbReference>
<dbReference type="InterPro" id="IPR035671">
    <property type="entry name" value="DsbD_gamma"/>
</dbReference>
<feature type="transmembrane region" description="Helical" evidence="7">
    <location>
        <begin position="530"/>
        <end position="548"/>
    </location>
</feature>
<feature type="signal peptide" evidence="8">
    <location>
        <begin position="1"/>
        <end position="32"/>
    </location>
</feature>
<dbReference type="Pfam" id="PF11412">
    <property type="entry name" value="DsbD_N"/>
    <property type="match status" value="1"/>
</dbReference>
<feature type="transmembrane region" description="Helical" evidence="7">
    <location>
        <begin position="391"/>
        <end position="412"/>
    </location>
</feature>
<dbReference type="InterPro" id="IPR017937">
    <property type="entry name" value="Thioredoxin_CS"/>
</dbReference>
<gene>
    <name evidence="11" type="ORF">KUL25_00105</name>
    <name evidence="12" type="ORF">KUL25_00110</name>
</gene>
<accession>A0A975YG10</accession>
<feature type="domain" description="Thiol:disulfide interchange protein DsbD N-terminal" evidence="10">
    <location>
        <begin position="59"/>
        <end position="161"/>
    </location>
</feature>
<sequence length="712" mass="74106">MLTRFRADCLRILAGAMLAAIFLSAASSQVGAASSDPVTTPAVTARLLTVENGIAPGAGTLSAGLALDLAEGWKTYWRTPGEVGFPPEIDWSGSQNIASIDFQWPAPDRFTAFGIENFGYHDEVVFPIRITLEEPGAPVRLSADVTLLTCSDICVPQEFTLSLDVPTGIGIDEASAARITAFADRVPVDASATGITDISAYVDPAMSAVVVSMRAEAPFTAPDIFAELGPFASLGRPDIRLGEDGYLLWARVPILSAPDSPLQDISVTVTDAGGFAVSAAPRSLSEPPEPPFAVATSGVNLAALVWIAATAFIGGLVLNAMPCVLPVLSIKLASAMRLGGDDRIAVRQGFLASAAGAMAFMWGLAAVLFVLREIGVTVGWGLQFQNPLFLSLMLLVVGVFAANLAGAFEIVLPSRLQTRLANAGSEQGLSGDFAAGAFAAILATPCSAPFLGTAVAFALAGRGIDIAVVFTFLGLGLAAPYLVIAARPGLVRRLPKPGRWMSLLRAVLGLLLGGTALWLVWVMIGVAGPIATLASVSLTAVIVGVLSIRGLSGTVRSATAAALAFVMLLATGTLSDHLSSPGMIASESGGIAWLPFERAEIARRISTGEVVFVDVTADWCLTCKANKALVLDRDPVAALLVSPGVVAMQADWTRPDEAISRYLEGFGRFGIPFNVVYGRGAPEGIVLPELLTADAVMDALDRAGTREFSRTE</sequence>
<feature type="transmembrane region" description="Helical" evidence="7">
    <location>
        <begin position="466"/>
        <end position="490"/>
    </location>
</feature>
<dbReference type="PROSITE" id="PS00194">
    <property type="entry name" value="THIOREDOXIN_1"/>
    <property type="match status" value="1"/>
</dbReference>
<evidence type="ECO:0000256" key="6">
    <source>
        <dbReference type="ARBA" id="ARBA00023284"/>
    </source>
</evidence>
<proteinExistence type="predicted"/>
<keyword evidence="2 7" id="KW-0812">Transmembrane</keyword>
<feature type="transmembrane region" description="Helical" evidence="7">
    <location>
        <begin position="555"/>
        <end position="574"/>
    </location>
</feature>
<keyword evidence="6" id="KW-0676">Redox-active center</keyword>
<comment type="subcellular location">
    <subcellularLocation>
        <location evidence="1">Membrane</location>
        <topology evidence="1">Multi-pass membrane protein</topology>
    </subcellularLocation>
</comment>
<dbReference type="GO" id="GO:0045454">
    <property type="term" value="P:cell redox homeostasis"/>
    <property type="evidence" value="ECO:0007669"/>
    <property type="project" value="TreeGrafter"/>
</dbReference>
<dbReference type="GO" id="GO:0016020">
    <property type="term" value="C:membrane"/>
    <property type="evidence" value="ECO:0007669"/>
    <property type="project" value="UniProtKB-SubCell"/>
</dbReference>
<dbReference type="Pfam" id="PF02683">
    <property type="entry name" value="DsbD_TM"/>
    <property type="match status" value="1"/>
</dbReference>
<feature type="transmembrane region" description="Helical" evidence="7">
    <location>
        <begin position="349"/>
        <end position="371"/>
    </location>
</feature>
<dbReference type="Gene3D" id="3.40.30.10">
    <property type="entry name" value="Glutaredoxin"/>
    <property type="match status" value="1"/>
</dbReference>